<gene>
    <name evidence="2" type="ORF">BN2614_LOCUS1</name>
</gene>
<organism evidence="2 3">
    <name type="scientific">Gulo gulo</name>
    <name type="common">Wolverine</name>
    <name type="synonym">Gluton</name>
    <dbReference type="NCBI Taxonomy" id="48420"/>
    <lineage>
        <taxon>Eukaryota</taxon>
        <taxon>Metazoa</taxon>
        <taxon>Chordata</taxon>
        <taxon>Craniata</taxon>
        <taxon>Vertebrata</taxon>
        <taxon>Euteleostomi</taxon>
        <taxon>Mammalia</taxon>
        <taxon>Eutheria</taxon>
        <taxon>Laurasiatheria</taxon>
        <taxon>Carnivora</taxon>
        <taxon>Caniformia</taxon>
        <taxon>Musteloidea</taxon>
        <taxon>Mustelidae</taxon>
        <taxon>Guloninae</taxon>
        <taxon>Gulo</taxon>
    </lineage>
</organism>
<name>A0A9X9Q040_GULGU</name>
<dbReference type="Proteomes" id="UP000269945">
    <property type="component" value="Unassembled WGS sequence"/>
</dbReference>
<proteinExistence type="predicted"/>
<reference evidence="2 3" key="1">
    <citation type="submission" date="2018-10" db="EMBL/GenBank/DDBJ databases">
        <authorList>
            <person name="Ekblom R."/>
            <person name="Jareborg N."/>
        </authorList>
    </citation>
    <scope>NUCLEOTIDE SEQUENCE [LARGE SCALE GENOMIC DNA]</scope>
    <source>
        <tissue evidence="2">Muscle</tissue>
    </source>
</reference>
<sequence>PSPRNQSRRTGLRSEGPSYPHLTTLLHSGSTRPEVLKSASESVMQLLPGHQHSEKAAGTLDAMSYPCQDWR</sequence>
<keyword evidence="3" id="KW-1185">Reference proteome</keyword>
<feature type="region of interest" description="Disordered" evidence="1">
    <location>
        <begin position="1"/>
        <end position="30"/>
    </location>
</feature>
<feature type="non-terminal residue" evidence="2">
    <location>
        <position position="1"/>
    </location>
</feature>
<dbReference type="AlphaFoldDB" id="A0A9X9Q040"/>
<evidence type="ECO:0000313" key="2">
    <source>
        <dbReference type="EMBL" id="VCW84103.1"/>
    </source>
</evidence>
<protein>
    <submittedName>
        <fullName evidence="2">Uncharacterized protein</fullName>
    </submittedName>
</protein>
<evidence type="ECO:0000313" key="3">
    <source>
        <dbReference type="Proteomes" id="UP000269945"/>
    </source>
</evidence>
<comment type="caution">
    <text evidence="2">The sequence shown here is derived from an EMBL/GenBank/DDBJ whole genome shotgun (WGS) entry which is preliminary data.</text>
</comment>
<dbReference type="EMBL" id="CYRY02013510">
    <property type="protein sequence ID" value="VCW84103.1"/>
    <property type="molecule type" value="Genomic_DNA"/>
</dbReference>
<feature type="compositionally biased region" description="Basic residues" evidence="1">
    <location>
        <begin position="1"/>
        <end position="11"/>
    </location>
</feature>
<accession>A0A9X9Q040</accession>
<evidence type="ECO:0000256" key="1">
    <source>
        <dbReference type="SAM" id="MobiDB-lite"/>
    </source>
</evidence>